<evidence type="ECO:0000313" key="2">
    <source>
        <dbReference type="Proteomes" id="UP000474567"/>
    </source>
</evidence>
<organism evidence="1 2">
    <name type="scientific">Flavobacterium collinsii</name>
    <dbReference type="NCBI Taxonomy" id="1114861"/>
    <lineage>
        <taxon>Bacteria</taxon>
        <taxon>Pseudomonadati</taxon>
        <taxon>Bacteroidota</taxon>
        <taxon>Flavobacteriia</taxon>
        <taxon>Flavobacteriales</taxon>
        <taxon>Flavobacteriaceae</taxon>
        <taxon>Flavobacterium</taxon>
    </lineage>
</organism>
<name>A0ABM8KIY8_9FLAO</name>
<evidence type="ECO:0000313" key="1">
    <source>
        <dbReference type="EMBL" id="CAA9198798.1"/>
    </source>
</evidence>
<dbReference type="Proteomes" id="UP000474567">
    <property type="component" value="Unassembled WGS sequence"/>
</dbReference>
<accession>A0ABM8KIY8</accession>
<proteinExistence type="predicted"/>
<protein>
    <submittedName>
        <fullName evidence="1">Uncharacterized protein</fullName>
    </submittedName>
</protein>
<comment type="caution">
    <text evidence="1">The sequence shown here is derived from an EMBL/GenBank/DDBJ whole genome shotgun (WGS) entry which is preliminary data.</text>
</comment>
<gene>
    <name evidence="1" type="ORF">FLACOL7796_02363</name>
</gene>
<reference evidence="1 2" key="1">
    <citation type="submission" date="2020-02" db="EMBL/GenBank/DDBJ databases">
        <authorList>
            <person name="Criscuolo A."/>
        </authorList>
    </citation>
    <scope>NUCLEOTIDE SEQUENCE [LARGE SCALE GENOMIC DNA]</scope>
    <source>
        <strain evidence="1">CECT7796</strain>
    </source>
</reference>
<sequence>MESRFAFKYSLDRVFIYVRKKTKKLGKITRLEHKTNHHKNINLNLLTI</sequence>
<keyword evidence="2" id="KW-1185">Reference proteome</keyword>
<dbReference type="EMBL" id="CADCST010000084">
    <property type="protein sequence ID" value="CAA9198798.1"/>
    <property type="molecule type" value="Genomic_DNA"/>
</dbReference>